<dbReference type="InterPro" id="IPR011993">
    <property type="entry name" value="PH-like_dom_sf"/>
</dbReference>
<dbReference type="SMART" id="SM00233">
    <property type="entry name" value="PH"/>
    <property type="match status" value="1"/>
</dbReference>
<proteinExistence type="predicted"/>
<feature type="compositionally biased region" description="Basic and acidic residues" evidence="12">
    <location>
        <begin position="64"/>
        <end position="78"/>
    </location>
</feature>
<evidence type="ECO:0000256" key="12">
    <source>
        <dbReference type="SAM" id="MobiDB-lite"/>
    </source>
</evidence>
<dbReference type="SUPFAM" id="SSF50729">
    <property type="entry name" value="PH domain-like"/>
    <property type="match status" value="1"/>
</dbReference>
<evidence type="ECO:0000256" key="4">
    <source>
        <dbReference type="ARBA" id="ARBA00022723"/>
    </source>
</evidence>
<feature type="compositionally biased region" description="Low complexity" evidence="12">
    <location>
        <begin position="46"/>
        <end position="63"/>
    </location>
</feature>
<dbReference type="PROSITE" id="PS51258">
    <property type="entry name" value="MHD1"/>
    <property type="match status" value="1"/>
</dbReference>
<gene>
    <name evidence="17" type="primary">LOC120059848</name>
</gene>
<dbReference type="Proteomes" id="UP000808372">
    <property type="component" value="Chromosome 2"/>
</dbReference>
<evidence type="ECO:0000256" key="7">
    <source>
        <dbReference type="ARBA" id="ARBA00023018"/>
    </source>
</evidence>
<evidence type="ECO:0000256" key="9">
    <source>
        <dbReference type="ARBA" id="ARBA00023136"/>
    </source>
</evidence>
<keyword evidence="2" id="KW-0813">Transport</keyword>
<dbReference type="Pfam" id="PF06292">
    <property type="entry name" value="MUN"/>
    <property type="match status" value="1"/>
</dbReference>
<dbReference type="GO" id="GO:0008289">
    <property type="term" value="F:lipid binding"/>
    <property type="evidence" value="ECO:0007669"/>
    <property type="project" value="UniProtKB-KW"/>
</dbReference>
<evidence type="ECO:0000256" key="1">
    <source>
        <dbReference type="ARBA" id="ARBA00004156"/>
    </source>
</evidence>
<evidence type="ECO:0000256" key="6">
    <source>
        <dbReference type="ARBA" id="ARBA00022927"/>
    </source>
</evidence>
<dbReference type="GO" id="GO:0016079">
    <property type="term" value="P:synaptic vesicle exocytosis"/>
    <property type="evidence" value="ECO:0007669"/>
    <property type="project" value="InterPro"/>
</dbReference>
<accession>A0A8U1EVM0</accession>
<evidence type="ECO:0000256" key="10">
    <source>
        <dbReference type="ARBA" id="ARBA00023329"/>
    </source>
</evidence>
<evidence type="ECO:0000259" key="13">
    <source>
        <dbReference type="PROSITE" id="PS50003"/>
    </source>
</evidence>
<dbReference type="GO" id="GO:0098793">
    <property type="term" value="C:presynapse"/>
    <property type="evidence" value="ECO:0007669"/>
    <property type="project" value="GOC"/>
</dbReference>
<keyword evidence="16" id="KW-1185">Reference proteome</keyword>
<dbReference type="GO" id="GO:0030659">
    <property type="term" value="C:cytoplasmic vesicle membrane"/>
    <property type="evidence" value="ECO:0007669"/>
    <property type="project" value="UniProtKB-SubCell"/>
</dbReference>
<evidence type="ECO:0000313" key="17">
    <source>
        <dbReference type="RefSeq" id="XP_038864846.1"/>
    </source>
</evidence>
<dbReference type="RefSeq" id="XP_038864846.1">
    <property type="nucleotide sequence ID" value="XM_039008918.1"/>
</dbReference>
<evidence type="ECO:0000313" key="16">
    <source>
        <dbReference type="Proteomes" id="UP000808372"/>
    </source>
</evidence>
<feature type="domain" description="MHD1" evidence="15">
    <location>
        <begin position="893"/>
        <end position="1060"/>
    </location>
</feature>
<keyword evidence="7" id="KW-0770">Synapse</keyword>
<dbReference type="PANTHER" id="PTHR12166:SF6">
    <property type="entry name" value="CALCIUM-DEPENDENT SECRETION ACTIVATOR 1"/>
    <property type="match status" value="1"/>
</dbReference>
<keyword evidence="9" id="KW-0472">Membrane</keyword>
<feature type="region of interest" description="Disordered" evidence="12">
    <location>
        <begin position="1"/>
        <end position="78"/>
    </location>
</feature>
<dbReference type="FunFam" id="2.30.29.30:FF:000007">
    <property type="entry name" value="Calcium-dependent secretion activator 2 isoform B"/>
    <property type="match status" value="1"/>
</dbReference>
<dbReference type="PROSITE" id="PS50004">
    <property type="entry name" value="C2"/>
    <property type="match status" value="1"/>
</dbReference>
<dbReference type="InterPro" id="IPR014770">
    <property type="entry name" value="Munc13_1"/>
</dbReference>
<comment type="subcellular location">
    <subcellularLocation>
        <location evidence="1">Cytoplasmic vesicle membrane</location>
    </subcellularLocation>
    <subcellularLocation>
        <location evidence="11">Synapse</location>
    </subcellularLocation>
</comment>
<dbReference type="GO" id="GO:0098978">
    <property type="term" value="C:glutamatergic synapse"/>
    <property type="evidence" value="ECO:0007669"/>
    <property type="project" value="TreeGrafter"/>
</dbReference>
<dbReference type="PANTHER" id="PTHR12166">
    <property type="entry name" value="CALCIUM-DEPENDENT SECRETION ACTIVATOR"/>
    <property type="match status" value="1"/>
</dbReference>
<protein>
    <submittedName>
        <fullName evidence="17">Calcium-dependent secretion activator 1-like isoform X3</fullName>
    </submittedName>
</protein>
<sequence length="1300" mass="147995">MLDPSSSEEEADEMVEEERKEVLAPSTGGARVSPSRTTESSGGLQPSSRGSSARPSSPSPSVASDKEKDDLEKMQREEEERKKRLQLYVFVMRCIAYPFNAKQPTDMARRQQKISKQQLQTVKERFQAFLSGDTQIVADEAFINAVQSYYDIFLKSDRVCRMVQSGGCSASDSREVFKKHIEKRVRSLPEIDGLSKETVLSSWMAKFDTIYRGEEDPRKHQQRMTASAASELILSKDQLYEMFQSILGIKKFEHQLLYNACQLDNPDEQAAQIRRELDGRLQMADQIARGGRFPKFVSKEMEAMFIEELRSSVNLLMANLESMPVSKGGEFKLQKLKRGHNSSIIDMGQEDENTLSKSDVVLSFTLEVVIVEVQGLKSLAPNRVVYCTMEVEGGHKLQTDQAEASKPTWGTQGDFTTTHPLPAVKVKLFTESTGVLALEDKELGRVVLHPTPNSPKQSELHKMSVSKGCPDSDLKIKLAIRMDKPQNMKHCGYLWAIGKNVWKRWKKRFYVLVQVSQYTFAMCSYREKKAEPVELLTLDGYTVDYTDPQPGLEGGRTFFNAVKEGDTVIFASDDEQDRILWVQAMYRATGQSHKPIPPTQVQKLNNRAGSAPQLDAPISQFYADRAQKHGMDEFISANPCSFDHSSLFEMVQCLTLDHRLNDSYSCLGWLSPGQVFVMDEYCARNGVRGCHRHLCYLGDLLERAEKGAMIDPTLLHYSFAFCASHVHGNRPDGIGTVTVEEKERFEDIKERLRVLLENQVTHFRYCFPFGRPEGALKATLSLLERVLMKDIVTPVPQEEVKTVIRKCLEQAALINYQRLSEYAKVEGQARTKTQTVSQLTPAKKLEDTIRLAELVIEVLQQNEEHHTEGKEAFAWWSDLMVEHAETFLSLYAVDMDAALEVQPPDSWDSFPLFQLLNDFLRTDYNLCNGQFHKHLQDLYAPLVVRYVDLMESSIAQSIHRGFERESWEPVKNVNLQMPKLTNLPPVSFPTMPSFSTPNWIATTCDSVNGSGTSEDLFWKLDALQTFIRDLHWPEEEFGKHLESRLKLMSSDMIESCIKRTRVAFEAKLQKSSRTTDFRVPQSICTMFNVMVDSKAQSAKLCAMELGQERQYHSQIDALIEETVKEMITLLVAKFVVILDSVLAKLSRYDEGTLFSSFLSFTVKAASKYVDVPKPGMDVADGYVTFVRHSQDMLRDKVNEEVYIERLFDQWYTSTMNLLGTWLTDRMDLQLHVYQLKILIRVAKKKYRDFRLQGVLDSTLNSKMYDTVRNRLTLEEATASVREGGMAGISMKDSDEDDDDV</sequence>
<dbReference type="InterPro" id="IPR000008">
    <property type="entry name" value="C2_dom"/>
</dbReference>
<evidence type="ECO:0000256" key="2">
    <source>
        <dbReference type="ARBA" id="ARBA00022448"/>
    </source>
</evidence>
<keyword evidence="6" id="KW-0653">Protein transport</keyword>
<keyword evidence="5" id="KW-0106">Calcium</keyword>
<dbReference type="CDD" id="cd01234">
    <property type="entry name" value="PH_CADPS"/>
    <property type="match status" value="1"/>
</dbReference>
<feature type="domain" description="PH" evidence="13">
    <location>
        <begin position="487"/>
        <end position="590"/>
    </location>
</feature>
<feature type="compositionally biased region" description="Acidic residues" evidence="12">
    <location>
        <begin position="1"/>
        <end position="16"/>
    </location>
</feature>
<evidence type="ECO:0000256" key="8">
    <source>
        <dbReference type="ARBA" id="ARBA00023121"/>
    </source>
</evidence>
<dbReference type="Gene3D" id="2.30.29.30">
    <property type="entry name" value="Pleckstrin-homology domain (PH domain)/Phosphotyrosine-binding domain (PTB)"/>
    <property type="match status" value="1"/>
</dbReference>
<evidence type="ECO:0000259" key="15">
    <source>
        <dbReference type="PROSITE" id="PS51258"/>
    </source>
</evidence>
<evidence type="ECO:0000256" key="3">
    <source>
        <dbReference type="ARBA" id="ARBA00022483"/>
    </source>
</evidence>
<dbReference type="Pfam" id="PF00169">
    <property type="entry name" value="PH"/>
    <property type="match status" value="1"/>
</dbReference>
<name>A0A8U1EVM0_SALNM</name>
<evidence type="ECO:0000256" key="11">
    <source>
        <dbReference type="ARBA" id="ARBA00034103"/>
    </source>
</evidence>
<dbReference type="PROSITE" id="PS50003">
    <property type="entry name" value="PH_DOMAIN"/>
    <property type="match status" value="1"/>
</dbReference>
<keyword evidence="10" id="KW-0968">Cytoplasmic vesicle</keyword>
<dbReference type="GeneID" id="120059848"/>
<dbReference type="InterPro" id="IPR010439">
    <property type="entry name" value="MUN_dom"/>
</dbReference>
<keyword evidence="3" id="KW-0268">Exocytosis</keyword>
<dbReference type="GO" id="GO:0015031">
    <property type="term" value="P:protein transport"/>
    <property type="evidence" value="ECO:0007669"/>
    <property type="project" value="UniProtKB-KW"/>
</dbReference>
<organism evidence="16 17">
    <name type="scientific">Salvelinus namaycush</name>
    <name type="common">Lake trout</name>
    <name type="synonym">Salmo namaycush</name>
    <dbReference type="NCBI Taxonomy" id="8040"/>
    <lineage>
        <taxon>Eukaryota</taxon>
        <taxon>Metazoa</taxon>
        <taxon>Chordata</taxon>
        <taxon>Craniata</taxon>
        <taxon>Vertebrata</taxon>
        <taxon>Euteleostomi</taxon>
        <taxon>Actinopterygii</taxon>
        <taxon>Neopterygii</taxon>
        <taxon>Teleostei</taxon>
        <taxon>Protacanthopterygii</taxon>
        <taxon>Salmoniformes</taxon>
        <taxon>Salmonidae</taxon>
        <taxon>Salmoninae</taxon>
        <taxon>Salvelinus</taxon>
    </lineage>
</organism>
<evidence type="ECO:0000256" key="5">
    <source>
        <dbReference type="ARBA" id="ARBA00022837"/>
    </source>
</evidence>
<dbReference type="InterPro" id="IPR057457">
    <property type="entry name" value="CAPS_C2"/>
</dbReference>
<dbReference type="GO" id="GO:0045921">
    <property type="term" value="P:positive regulation of exocytosis"/>
    <property type="evidence" value="ECO:0007669"/>
    <property type="project" value="TreeGrafter"/>
</dbReference>
<dbReference type="InterPro" id="IPR033227">
    <property type="entry name" value="CAPS"/>
</dbReference>
<keyword evidence="8" id="KW-0446">Lipid-binding</keyword>
<dbReference type="GO" id="GO:1990504">
    <property type="term" value="P:dense core granule exocytosis"/>
    <property type="evidence" value="ECO:0007669"/>
    <property type="project" value="InterPro"/>
</dbReference>
<dbReference type="InterPro" id="IPR001849">
    <property type="entry name" value="PH_domain"/>
</dbReference>
<feature type="domain" description="C2" evidence="14">
    <location>
        <begin position="346"/>
        <end position="464"/>
    </location>
</feature>
<dbReference type="GO" id="GO:0046872">
    <property type="term" value="F:metal ion binding"/>
    <property type="evidence" value="ECO:0007669"/>
    <property type="project" value="UniProtKB-KW"/>
</dbReference>
<feature type="compositionally biased region" description="Polar residues" evidence="12">
    <location>
        <begin position="34"/>
        <end position="45"/>
    </location>
</feature>
<reference evidence="17" key="1">
    <citation type="submission" date="2025-08" db="UniProtKB">
        <authorList>
            <consortium name="RefSeq"/>
        </authorList>
    </citation>
    <scope>IDENTIFICATION</scope>
    <source>
        <tissue evidence="17">White muscle</tissue>
    </source>
</reference>
<keyword evidence="4" id="KW-0479">Metal-binding</keyword>
<evidence type="ECO:0000259" key="14">
    <source>
        <dbReference type="PROSITE" id="PS50004"/>
    </source>
</evidence>
<dbReference type="SMART" id="SM01145">
    <property type="entry name" value="DUF1041"/>
    <property type="match status" value="1"/>
</dbReference>
<dbReference type="Pfam" id="PF25341">
    <property type="entry name" value="C2_CAPS"/>
    <property type="match status" value="1"/>
</dbReference>